<sequence length="206" mass="21819">MRRYLTTVGMVALILAHAGCTSPINSSHSSTASASSSPYHCSASNGVPLTVLPKNGVDEPTISIPTPQGWKFSGKHNSPLVRGAILNEGLQANGFVPNAVVTLAEVTSDSSTPEQAIDTERAGLAQKVSIDSEAPGTLCNYPSLTLNYKYEGRQATTIIVAAKDQHNRVWISTVGIQTTEPENPLFVTAKRAILGGFQFVLPDSKI</sequence>
<keyword evidence="4" id="KW-1185">Reference proteome</keyword>
<dbReference type="InterPro" id="IPR019674">
    <property type="entry name" value="Lipoprotein_LpqN/LpqT-like"/>
</dbReference>
<feature type="signal peptide" evidence="2">
    <location>
        <begin position="1"/>
        <end position="18"/>
    </location>
</feature>
<dbReference type="Gene3D" id="3.40.1000.10">
    <property type="entry name" value="Mog1/PsbP, alpha/beta/alpha sandwich"/>
    <property type="match status" value="1"/>
</dbReference>
<dbReference type="EMBL" id="AP024237">
    <property type="protein sequence ID" value="BCO37739.1"/>
    <property type="molecule type" value="Genomic_DNA"/>
</dbReference>
<keyword evidence="1 2" id="KW-0732">Signal</keyword>
<feature type="chain" id="PRO_5039259941" description="DUF1795 domain-containing protein" evidence="2">
    <location>
        <begin position="19"/>
        <end position="206"/>
    </location>
</feature>
<evidence type="ECO:0000313" key="3">
    <source>
        <dbReference type="EMBL" id="BCO37739.1"/>
    </source>
</evidence>
<evidence type="ECO:0008006" key="5">
    <source>
        <dbReference type="Google" id="ProtNLM"/>
    </source>
</evidence>
<accession>A0A7R7YTC2</accession>
<evidence type="ECO:0000313" key="4">
    <source>
        <dbReference type="Proteomes" id="UP000595446"/>
    </source>
</evidence>
<dbReference type="AlphaFoldDB" id="A0A7R7YTC2"/>
<name>A0A7R7YTC2_9MYCO</name>
<evidence type="ECO:0000256" key="2">
    <source>
        <dbReference type="SAM" id="SignalP"/>
    </source>
</evidence>
<protein>
    <recommendedName>
        <fullName evidence="5">DUF1795 domain-containing protein</fullName>
    </recommendedName>
</protein>
<organism evidence="3 4">
    <name type="scientific">Mycobacterium heckeshornense</name>
    <dbReference type="NCBI Taxonomy" id="110505"/>
    <lineage>
        <taxon>Bacteria</taxon>
        <taxon>Bacillati</taxon>
        <taxon>Actinomycetota</taxon>
        <taxon>Actinomycetes</taxon>
        <taxon>Mycobacteriales</taxon>
        <taxon>Mycobacteriaceae</taxon>
        <taxon>Mycobacterium</taxon>
    </lineage>
</organism>
<gene>
    <name evidence="3" type="ORF">MHEC_41720</name>
</gene>
<dbReference type="Proteomes" id="UP000595446">
    <property type="component" value="Chromosome"/>
</dbReference>
<dbReference type="Pfam" id="PF10738">
    <property type="entry name" value="Lpp-LpqN"/>
    <property type="match status" value="1"/>
</dbReference>
<proteinExistence type="predicted"/>
<reference evidence="3 4" key="1">
    <citation type="submission" date="2020-12" db="EMBL/GenBank/DDBJ databases">
        <title>Complete genome sequence of Mycobacterium heckeshornense JCM 15655T, closely related to a pathogenic non-tuberculous mycobacterial species Mycobacterium xenopi.</title>
        <authorList>
            <person name="Yoshida M."/>
            <person name="Fukano H."/>
            <person name="Asakura T."/>
            <person name="Suzuki M."/>
            <person name="Hoshino Y."/>
        </authorList>
    </citation>
    <scope>NUCLEOTIDE SEQUENCE [LARGE SCALE GENOMIC DNA]</scope>
    <source>
        <strain evidence="3 4">JCM 15655</strain>
    </source>
</reference>
<evidence type="ECO:0000256" key="1">
    <source>
        <dbReference type="ARBA" id="ARBA00022729"/>
    </source>
</evidence>